<gene>
    <name evidence="2" type="ORF">G7077_07675</name>
</gene>
<feature type="signal peptide" evidence="1">
    <location>
        <begin position="1"/>
        <end position="20"/>
    </location>
</feature>
<accession>A0A6G7YPY1</accession>
<dbReference type="RefSeq" id="WP_166411184.1">
    <property type="nucleotide sequence ID" value="NZ_CP049869.1"/>
</dbReference>
<dbReference type="AlphaFoldDB" id="A0A6G7YPY1"/>
<evidence type="ECO:0000313" key="3">
    <source>
        <dbReference type="Proteomes" id="UP000503222"/>
    </source>
</evidence>
<dbReference type="Proteomes" id="UP000503222">
    <property type="component" value="Chromosome"/>
</dbReference>
<protein>
    <submittedName>
        <fullName evidence="2">Choice-of-anchor E domain-containing protein</fullName>
    </submittedName>
</protein>
<name>A0A6G7YPY1_9SPHN</name>
<dbReference type="KEGG" id="spii:G7077_07675"/>
<feature type="chain" id="PRO_5026299293" evidence="1">
    <location>
        <begin position="21"/>
        <end position="78"/>
    </location>
</feature>
<dbReference type="EMBL" id="CP049869">
    <property type="protein sequence ID" value="QIK78793.1"/>
    <property type="molecule type" value="Genomic_DNA"/>
</dbReference>
<dbReference type="NCBIfam" id="NF033208">
    <property type="entry name" value="choice_anch_E"/>
    <property type="match status" value="1"/>
</dbReference>
<evidence type="ECO:0000256" key="1">
    <source>
        <dbReference type="SAM" id="SignalP"/>
    </source>
</evidence>
<reference evidence="2 3" key="1">
    <citation type="submission" date="2020-03" db="EMBL/GenBank/DDBJ databases">
        <title>Sphingomonas sp. nov., isolated from fish.</title>
        <authorList>
            <person name="Hyun D.-W."/>
            <person name="Bae J.-W."/>
        </authorList>
    </citation>
    <scope>NUCLEOTIDE SEQUENCE [LARGE SCALE GENOMIC DNA]</scope>
    <source>
        <strain evidence="2 3">HDW15B</strain>
    </source>
</reference>
<sequence length="78" mass="8135">MKLKMLSAAVALACAAPVHAQVLSQTVTSDITGVANQFSGFDSALGSLNSVRFTGTISDHRFLEIFSPKGHSGARASR</sequence>
<evidence type="ECO:0000313" key="2">
    <source>
        <dbReference type="EMBL" id="QIK78793.1"/>
    </source>
</evidence>
<proteinExistence type="predicted"/>
<keyword evidence="3" id="KW-1185">Reference proteome</keyword>
<keyword evidence="1" id="KW-0732">Signal</keyword>
<organism evidence="2 3">
    <name type="scientific">Sphingomonas piscis</name>
    <dbReference type="NCBI Taxonomy" id="2714943"/>
    <lineage>
        <taxon>Bacteria</taxon>
        <taxon>Pseudomonadati</taxon>
        <taxon>Pseudomonadota</taxon>
        <taxon>Alphaproteobacteria</taxon>
        <taxon>Sphingomonadales</taxon>
        <taxon>Sphingomonadaceae</taxon>
        <taxon>Sphingomonas</taxon>
    </lineage>
</organism>